<name>A0A0D2EVA2_9EURO</name>
<dbReference type="InterPro" id="IPR013154">
    <property type="entry name" value="ADH-like_N"/>
</dbReference>
<dbReference type="OrthoDB" id="654211at2759"/>
<protein>
    <recommendedName>
        <fullName evidence="1">Alcohol dehydrogenase-like N-terminal domain-containing protein</fullName>
    </recommendedName>
</protein>
<feature type="domain" description="Alcohol dehydrogenase-like N-terminal" evidence="1">
    <location>
        <begin position="32"/>
        <end position="134"/>
    </location>
</feature>
<evidence type="ECO:0000313" key="2">
    <source>
        <dbReference type="EMBL" id="KIW51784.1"/>
    </source>
</evidence>
<dbReference type="Pfam" id="PF08240">
    <property type="entry name" value="ADH_N"/>
    <property type="match status" value="1"/>
</dbReference>
<dbReference type="SUPFAM" id="SSF50129">
    <property type="entry name" value="GroES-like"/>
    <property type="match status" value="1"/>
</dbReference>
<dbReference type="HOGENOM" id="CLU_026673_3_4_1"/>
<dbReference type="InterPro" id="IPR036291">
    <property type="entry name" value="NAD(P)-bd_dom_sf"/>
</dbReference>
<dbReference type="AlphaFoldDB" id="A0A0D2EVA2"/>
<dbReference type="SUPFAM" id="SSF51735">
    <property type="entry name" value="NAD(P)-binding Rossmann-fold domains"/>
    <property type="match status" value="1"/>
</dbReference>
<dbReference type="STRING" id="348802.A0A0D2EVA2"/>
<dbReference type="RefSeq" id="XP_013312368.1">
    <property type="nucleotide sequence ID" value="XM_013456914.1"/>
</dbReference>
<reference evidence="2 3" key="1">
    <citation type="submission" date="2015-01" db="EMBL/GenBank/DDBJ databases">
        <title>The Genome Sequence of Exophiala xenobiotica CBS118157.</title>
        <authorList>
            <consortium name="The Broad Institute Genomics Platform"/>
            <person name="Cuomo C."/>
            <person name="de Hoog S."/>
            <person name="Gorbushina A."/>
            <person name="Stielow B."/>
            <person name="Teixiera M."/>
            <person name="Abouelleil A."/>
            <person name="Chapman S.B."/>
            <person name="Priest M."/>
            <person name="Young S.K."/>
            <person name="Wortman J."/>
            <person name="Nusbaum C."/>
            <person name="Birren B."/>
        </authorList>
    </citation>
    <scope>NUCLEOTIDE SEQUENCE [LARGE SCALE GENOMIC DNA]</scope>
    <source>
        <strain evidence="2 3">CBS 118157</strain>
    </source>
</reference>
<dbReference type="PANTHER" id="PTHR45033:SF2">
    <property type="entry name" value="ZINC-TYPE ALCOHOL DEHYDROGENASE-LIKE PROTEIN C1773.06C"/>
    <property type="match status" value="1"/>
</dbReference>
<organism evidence="2 3">
    <name type="scientific">Exophiala xenobiotica</name>
    <dbReference type="NCBI Taxonomy" id="348802"/>
    <lineage>
        <taxon>Eukaryota</taxon>
        <taxon>Fungi</taxon>
        <taxon>Dikarya</taxon>
        <taxon>Ascomycota</taxon>
        <taxon>Pezizomycotina</taxon>
        <taxon>Eurotiomycetes</taxon>
        <taxon>Chaetothyriomycetidae</taxon>
        <taxon>Chaetothyriales</taxon>
        <taxon>Herpotrichiellaceae</taxon>
        <taxon>Exophiala</taxon>
    </lineage>
</organism>
<dbReference type="PANTHER" id="PTHR45033">
    <property type="match status" value="1"/>
</dbReference>
<gene>
    <name evidence="2" type="ORF">PV05_10470</name>
</gene>
<dbReference type="Gene3D" id="3.90.180.10">
    <property type="entry name" value="Medium-chain alcohol dehydrogenases, catalytic domain"/>
    <property type="match status" value="1"/>
</dbReference>
<sequence>MPPQTQTVFRLTSRNGFDGLQAFKEPIPTIGDYEVLVKIRSVSINYRDIAIAHDKYPLMVKDQVIPCSDMAGEVVGVSSQVEDIFIGDNIVAPISSSALYGPVKEDRNTLGGGKDGVLREYIVLPAHTVIKLPKSPHTFSEWAALVGTGTTIWNCFYGYVPLKPGQTVLIQGTGGVALTALIFARAAGATTILTSSSDEKLEKDSSQLGC</sequence>
<dbReference type="EMBL" id="KN847322">
    <property type="protein sequence ID" value="KIW51784.1"/>
    <property type="molecule type" value="Genomic_DNA"/>
</dbReference>
<evidence type="ECO:0000313" key="3">
    <source>
        <dbReference type="Proteomes" id="UP000054342"/>
    </source>
</evidence>
<dbReference type="Gene3D" id="3.40.50.720">
    <property type="entry name" value="NAD(P)-binding Rossmann-like Domain"/>
    <property type="match status" value="1"/>
</dbReference>
<dbReference type="Proteomes" id="UP000054342">
    <property type="component" value="Unassembled WGS sequence"/>
</dbReference>
<dbReference type="CDD" id="cd08276">
    <property type="entry name" value="MDR7"/>
    <property type="match status" value="1"/>
</dbReference>
<keyword evidence="3" id="KW-1185">Reference proteome</keyword>
<dbReference type="InterPro" id="IPR052711">
    <property type="entry name" value="Zinc_ADH-like"/>
</dbReference>
<accession>A0A0D2EVA2</accession>
<dbReference type="GeneID" id="25332378"/>
<dbReference type="InterPro" id="IPR011032">
    <property type="entry name" value="GroES-like_sf"/>
</dbReference>
<evidence type="ECO:0000259" key="1">
    <source>
        <dbReference type="Pfam" id="PF08240"/>
    </source>
</evidence>
<proteinExistence type="predicted"/>